<evidence type="ECO:0000313" key="1">
    <source>
        <dbReference type="EMBL" id="MBB6035336.1"/>
    </source>
</evidence>
<gene>
    <name evidence="1" type="ORF">HNR73_003193</name>
</gene>
<reference evidence="1 2" key="1">
    <citation type="submission" date="2020-08" db="EMBL/GenBank/DDBJ databases">
        <title>Genomic Encyclopedia of Type Strains, Phase IV (KMG-IV): sequencing the most valuable type-strain genomes for metagenomic binning, comparative biology and taxonomic classification.</title>
        <authorList>
            <person name="Goeker M."/>
        </authorList>
    </citation>
    <scope>NUCLEOTIDE SEQUENCE [LARGE SCALE GENOMIC DNA]</scope>
    <source>
        <strain evidence="1 2">YIM 65646</strain>
    </source>
</reference>
<name>A0A841FGG7_9ACTN</name>
<dbReference type="AlphaFoldDB" id="A0A841FGG7"/>
<dbReference type="RefSeq" id="WP_184788182.1">
    <property type="nucleotide sequence ID" value="NZ_BONT01000004.1"/>
</dbReference>
<organism evidence="1 2">
    <name type="scientific">Phytomonospora endophytica</name>
    <dbReference type="NCBI Taxonomy" id="714109"/>
    <lineage>
        <taxon>Bacteria</taxon>
        <taxon>Bacillati</taxon>
        <taxon>Actinomycetota</taxon>
        <taxon>Actinomycetes</taxon>
        <taxon>Micromonosporales</taxon>
        <taxon>Micromonosporaceae</taxon>
        <taxon>Phytomonospora</taxon>
    </lineage>
</organism>
<comment type="caution">
    <text evidence="1">The sequence shown here is derived from an EMBL/GenBank/DDBJ whole genome shotgun (WGS) entry which is preliminary data.</text>
</comment>
<proteinExistence type="predicted"/>
<dbReference type="EMBL" id="JACHGT010000006">
    <property type="protein sequence ID" value="MBB6035336.1"/>
    <property type="molecule type" value="Genomic_DNA"/>
</dbReference>
<keyword evidence="2" id="KW-1185">Reference proteome</keyword>
<evidence type="ECO:0000313" key="2">
    <source>
        <dbReference type="Proteomes" id="UP000548476"/>
    </source>
</evidence>
<sequence length="102" mass="11073">MSTLFAMSLPGLVVLLFVLAILDQIAVKAGRTKWIPWRGGKRAGQISATGFDQLHAAVVPGKDLELEQRRSTAMMREDEDSGAPPNGVDLDAGVFIVKRPRD</sequence>
<dbReference type="InterPro" id="IPR045684">
    <property type="entry name" value="DUF6191"/>
</dbReference>
<accession>A0A841FGG7</accession>
<dbReference type="Pfam" id="PF19690">
    <property type="entry name" value="DUF6191"/>
    <property type="match status" value="1"/>
</dbReference>
<dbReference type="Proteomes" id="UP000548476">
    <property type="component" value="Unassembled WGS sequence"/>
</dbReference>
<protein>
    <submittedName>
        <fullName evidence="1">Uncharacterized protein</fullName>
    </submittedName>
</protein>